<evidence type="ECO:0008006" key="3">
    <source>
        <dbReference type="Google" id="ProtNLM"/>
    </source>
</evidence>
<dbReference type="EMBL" id="JBBAYM010000352">
    <property type="protein sequence ID" value="MEI5617221.1"/>
    <property type="molecule type" value="Genomic_DNA"/>
</dbReference>
<protein>
    <recommendedName>
        <fullName evidence="3">Histidine kinase/HSP90-like ATPase domain-containing protein</fullName>
    </recommendedName>
</protein>
<reference evidence="1 2" key="1">
    <citation type="submission" date="2024-03" db="EMBL/GenBank/DDBJ databases">
        <title>First Report of Pectobacterium brasiliscabiei causing potato scab in china.</title>
        <authorList>
            <person name="Handique U."/>
        </authorList>
    </citation>
    <scope>NUCLEOTIDE SEQUENCE [LARGE SCALE GENOMIC DNA]</scope>
    <source>
        <strain evidence="1 2">ZRIMU1503</strain>
    </source>
</reference>
<proteinExistence type="predicted"/>
<gene>
    <name evidence="1" type="ORF">WB403_49880</name>
</gene>
<dbReference type="SUPFAM" id="SSF55874">
    <property type="entry name" value="ATPase domain of HSP90 chaperone/DNA topoisomerase II/histidine kinase"/>
    <property type="match status" value="1"/>
</dbReference>
<evidence type="ECO:0000313" key="2">
    <source>
        <dbReference type="Proteomes" id="UP001365781"/>
    </source>
</evidence>
<comment type="caution">
    <text evidence="1">The sequence shown here is derived from an EMBL/GenBank/DDBJ whole genome shotgun (WGS) entry which is preliminary data.</text>
</comment>
<dbReference type="InterPro" id="IPR036890">
    <property type="entry name" value="HATPase_C_sf"/>
</dbReference>
<keyword evidence="2" id="KW-1185">Reference proteome</keyword>
<name>A0ABU8GVI8_9ACTN</name>
<evidence type="ECO:0000313" key="1">
    <source>
        <dbReference type="EMBL" id="MEI5617221.1"/>
    </source>
</evidence>
<accession>A0ABU8GVI8</accession>
<dbReference type="Proteomes" id="UP001365781">
    <property type="component" value="Unassembled WGS sequence"/>
</dbReference>
<dbReference type="Gene3D" id="3.30.565.10">
    <property type="entry name" value="Histidine kinase-like ATPase, C-terminal domain"/>
    <property type="match status" value="1"/>
</dbReference>
<sequence length="33" mass="3419">MTISDNGIGMTRDEVISSLGTIAKSGTAEFSKT</sequence>
<organism evidence="1 2">
    <name type="scientific">Streptomyces brasiliscabiei</name>
    <dbReference type="NCBI Taxonomy" id="2736302"/>
    <lineage>
        <taxon>Bacteria</taxon>
        <taxon>Bacillati</taxon>
        <taxon>Actinomycetota</taxon>
        <taxon>Actinomycetes</taxon>
        <taxon>Kitasatosporales</taxon>
        <taxon>Streptomycetaceae</taxon>
        <taxon>Streptomyces</taxon>
    </lineage>
</organism>